<evidence type="ECO:0000313" key="9">
    <source>
        <dbReference type="EnsemblMetazoa" id="KAF7492606.1"/>
    </source>
</evidence>
<keyword evidence="4 7" id="KW-1133">Transmembrane helix</keyword>
<keyword evidence="8" id="KW-0675">Receptor</keyword>
<dbReference type="OrthoDB" id="529367at2759"/>
<feature type="transmembrane region" description="Helical" evidence="7">
    <location>
        <begin position="82"/>
        <end position="100"/>
    </location>
</feature>
<feature type="transmembrane region" description="Helical" evidence="7">
    <location>
        <begin position="120"/>
        <end position="140"/>
    </location>
</feature>
<evidence type="ECO:0000256" key="7">
    <source>
        <dbReference type="SAM" id="Phobius"/>
    </source>
</evidence>
<reference evidence="9" key="3">
    <citation type="submission" date="2022-06" db="UniProtKB">
        <authorList>
            <consortium name="EnsemblMetazoa"/>
        </authorList>
    </citation>
    <scope>IDENTIFICATION</scope>
</reference>
<evidence type="ECO:0000256" key="6">
    <source>
        <dbReference type="PIRSR" id="PIRSR604254-1"/>
    </source>
</evidence>
<feature type="transmembrane region" description="Helical" evidence="7">
    <location>
        <begin position="147"/>
        <end position="168"/>
    </location>
</feature>
<keyword evidence="3 7" id="KW-0812">Transmembrane</keyword>
<dbReference type="Pfam" id="PF03006">
    <property type="entry name" value="HlyIII"/>
    <property type="match status" value="1"/>
</dbReference>
<comment type="similarity">
    <text evidence="2">Belongs to the ADIPOR family.</text>
</comment>
<dbReference type="PANTHER" id="PTHR20855:SF52">
    <property type="entry name" value="ADIPONECTIN RECEPTOR PROTEIN"/>
    <property type="match status" value="1"/>
</dbReference>
<reference evidence="8" key="2">
    <citation type="submission" date="2020-01" db="EMBL/GenBank/DDBJ databases">
        <authorList>
            <person name="Korhonen P.K.K."/>
            <person name="Guangxu M.G."/>
            <person name="Wang T.W."/>
            <person name="Stroehlein A.J.S."/>
            <person name="Young N.D."/>
            <person name="Ang C.-S.A."/>
            <person name="Fernando D.W.F."/>
            <person name="Lu H.L."/>
            <person name="Taylor S.T."/>
            <person name="Ehtesham M.E.M."/>
            <person name="Najaraj S.H.N."/>
            <person name="Harsha G.H.G."/>
            <person name="Madugundu A.M."/>
            <person name="Renuse S.R."/>
            <person name="Holt D.H."/>
            <person name="Pandey A.P."/>
            <person name="Papenfuss A.P."/>
            <person name="Gasser R.B.G."/>
            <person name="Fischer K.F."/>
        </authorList>
    </citation>
    <scope>NUCLEOTIDE SEQUENCE</scope>
    <source>
        <strain evidence="8">SSS_KF_BRIS2020</strain>
    </source>
</reference>
<accession>A0A834RBU8</accession>
<keyword evidence="6" id="KW-0479">Metal-binding</keyword>
<evidence type="ECO:0000256" key="3">
    <source>
        <dbReference type="ARBA" id="ARBA00022692"/>
    </source>
</evidence>
<feature type="transmembrane region" description="Helical" evidence="7">
    <location>
        <begin position="247"/>
        <end position="267"/>
    </location>
</feature>
<proteinExistence type="inferred from homology"/>
<evidence type="ECO:0000256" key="4">
    <source>
        <dbReference type="ARBA" id="ARBA00022989"/>
    </source>
</evidence>
<dbReference type="GO" id="GO:0016020">
    <property type="term" value="C:membrane"/>
    <property type="evidence" value="ECO:0007669"/>
    <property type="project" value="UniProtKB-SubCell"/>
</dbReference>
<reference evidence="10" key="1">
    <citation type="journal article" date="2020" name="PLoS Negl. Trop. Dis.">
        <title>High-quality nuclear genome for Sarcoptes scabiei-A critical resource for a neglected parasite.</title>
        <authorList>
            <person name="Korhonen P.K."/>
            <person name="Gasser R.B."/>
            <person name="Ma G."/>
            <person name="Wang T."/>
            <person name="Stroehlein A.J."/>
            <person name="Young N.D."/>
            <person name="Ang C.S."/>
            <person name="Fernando D.D."/>
            <person name="Lu H.C."/>
            <person name="Taylor S."/>
            <person name="Reynolds S.L."/>
            <person name="Mofiz E."/>
            <person name="Najaraj S.H."/>
            <person name="Gowda H."/>
            <person name="Madugundu A."/>
            <person name="Renuse S."/>
            <person name="Holt D."/>
            <person name="Pandey A."/>
            <person name="Papenfuss A.T."/>
            <person name="Fischer K."/>
        </authorList>
    </citation>
    <scope>NUCLEOTIDE SEQUENCE [LARGE SCALE GENOMIC DNA]</scope>
</reference>
<keyword evidence="5 7" id="KW-0472">Membrane</keyword>
<dbReference type="PANTHER" id="PTHR20855">
    <property type="entry name" value="ADIPOR/PROGESTIN RECEPTOR-RELATED"/>
    <property type="match status" value="1"/>
</dbReference>
<keyword evidence="10" id="KW-1185">Reference proteome</keyword>
<evidence type="ECO:0000256" key="2">
    <source>
        <dbReference type="ARBA" id="ARBA00007018"/>
    </source>
</evidence>
<gene>
    <name evidence="8" type="ORF">SSS_7605</name>
</gene>
<evidence type="ECO:0000313" key="10">
    <source>
        <dbReference type="Proteomes" id="UP000070412"/>
    </source>
</evidence>
<evidence type="ECO:0000313" key="8">
    <source>
        <dbReference type="EMBL" id="KAF7492606.1"/>
    </source>
</evidence>
<evidence type="ECO:0000256" key="1">
    <source>
        <dbReference type="ARBA" id="ARBA00004141"/>
    </source>
</evidence>
<dbReference type="InterPro" id="IPR004254">
    <property type="entry name" value="AdipoR/HlyIII-related"/>
</dbReference>
<keyword evidence="6" id="KW-0862">Zinc</keyword>
<comment type="subcellular location">
    <subcellularLocation>
        <location evidence="1">Membrane</location>
        <topology evidence="1">Multi-pass membrane protein</topology>
    </subcellularLocation>
</comment>
<feature type="transmembrane region" description="Helical" evidence="7">
    <location>
        <begin position="183"/>
        <end position="201"/>
    </location>
</feature>
<protein>
    <submittedName>
        <fullName evidence="8">Adiponectin receptor protein</fullName>
    </submittedName>
</protein>
<dbReference type="GO" id="GO:0046872">
    <property type="term" value="F:metal ion binding"/>
    <property type="evidence" value="ECO:0007669"/>
    <property type="project" value="UniProtKB-KW"/>
</dbReference>
<sequence>MFEKNPKLLSNKEIPEWMQDNPFILDQFRPTNLNLWECILSLFQWHNQTLNIWTHLIGFVIILIKSDSFFTNQSDRLFDQLMMSITFTGVTISLYCSFLYHTFNVGSSYEFSCFLTRIDYFGIIFHLMGCMITLVYFVYYFDSFRQLLFLSIFISLTFVCFAMNYFSMFSSMANHQMDSTKRALIFISIALISLPPQLEIFSNYPRKIIQTSLTTDLLYLFAVLIYSSKCPERFFPGHCDLFSSHTIFHILIIFTGLGSLQSLTLISDFQLNKFRNKS</sequence>
<organism evidence="8">
    <name type="scientific">Sarcoptes scabiei</name>
    <name type="common">Itch mite</name>
    <name type="synonym">Acarus scabiei</name>
    <dbReference type="NCBI Taxonomy" id="52283"/>
    <lineage>
        <taxon>Eukaryota</taxon>
        <taxon>Metazoa</taxon>
        <taxon>Ecdysozoa</taxon>
        <taxon>Arthropoda</taxon>
        <taxon>Chelicerata</taxon>
        <taxon>Arachnida</taxon>
        <taxon>Acari</taxon>
        <taxon>Acariformes</taxon>
        <taxon>Sarcoptiformes</taxon>
        <taxon>Astigmata</taxon>
        <taxon>Psoroptidia</taxon>
        <taxon>Sarcoptoidea</taxon>
        <taxon>Sarcoptidae</taxon>
        <taxon>Sarcoptinae</taxon>
        <taxon>Sarcoptes</taxon>
    </lineage>
</organism>
<dbReference type="EMBL" id="WVUK01000056">
    <property type="protein sequence ID" value="KAF7492606.1"/>
    <property type="molecule type" value="Genomic_DNA"/>
</dbReference>
<evidence type="ECO:0000256" key="5">
    <source>
        <dbReference type="ARBA" id="ARBA00023136"/>
    </source>
</evidence>
<name>A0A834RBU8_SARSC</name>
<feature type="binding site" evidence="6">
    <location>
        <position position="249"/>
    </location>
    <ligand>
        <name>Zn(2+)</name>
        <dbReference type="ChEBI" id="CHEBI:29105"/>
    </ligand>
</feature>
<dbReference type="Proteomes" id="UP000070412">
    <property type="component" value="Unassembled WGS sequence"/>
</dbReference>
<feature type="binding site" evidence="6">
    <location>
        <position position="245"/>
    </location>
    <ligand>
        <name>Zn(2+)</name>
        <dbReference type="ChEBI" id="CHEBI:29105"/>
    </ligand>
</feature>
<dbReference type="EnsemblMetazoa" id="SSS_7605s_mrna">
    <property type="protein sequence ID" value="KAF7492606.1"/>
    <property type="gene ID" value="SSS_7605"/>
</dbReference>
<feature type="binding site" evidence="6">
    <location>
        <position position="101"/>
    </location>
    <ligand>
        <name>Zn(2+)</name>
        <dbReference type="ChEBI" id="CHEBI:29105"/>
    </ligand>
</feature>
<dbReference type="AlphaFoldDB" id="A0A834RBU8"/>
<dbReference type="GO" id="GO:0038023">
    <property type="term" value="F:signaling receptor activity"/>
    <property type="evidence" value="ECO:0007669"/>
    <property type="project" value="TreeGrafter"/>
</dbReference>
<feature type="transmembrane region" description="Helical" evidence="7">
    <location>
        <begin position="208"/>
        <end position="227"/>
    </location>
</feature>